<protein>
    <submittedName>
        <fullName evidence="2">Uncharacterized protein</fullName>
    </submittedName>
</protein>
<reference evidence="2" key="1">
    <citation type="journal article" date="2022" name="bioRxiv">
        <title>Sequencing and chromosome-scale assembly of the giantPleurodeles waltlgenome.</title>
        <authorList>
            <person name="Brown T."/>
            <person name="Elewa A."/>
            <person name="Iarovenko S."/>
            <person name="Subramanian E."/>
            <person name="Araus A.J."/>
            <person name="Petzold A."/>
            <person name="Susuki M."/>
            <person name="Suzuki K.-i.T."/>
            <person name="Hayashi T."/>
            <person name="Toyoda A."/>
            <person name="Oliveira C."/>
            <person name="Osipova E."/>
            <person name="Leigh N.D."/>
            <person name="Simon A."/>
            <person name="Yun M.H."/>
        </authorList>
    </citation>
    <scope>NUCLEOTIDE SEQUENCE</scope>
    <source>
        <strain evidence="2">20211129_DDA</strain>
        <tissue evidence="2">Liver</tissue>
    </source>
</reference>
<evidence type="ECO:0000256" key="1">
    <source>
        <dbReference type="SAM" id="MobiDB-lite"/>
    </source>
</evidence>
<dbReference type="AlphaFoldDB" id="A0AAV7LCB0"/>
<keyword evidence="3" id="KW-1185">Reference proteome</keyword>
<evidence type="ECO:0000313" key="3">
    <source>
        <dbReference type="Proteomes" id="UP001066276"/>
    </source>
</evidence>
<sequence>MELQSTEGSRALSGECSISVPEECRSRESACLFSRSAGAVRGGGLSHESAAECRGSESRCALSEELITNGGKGMSQRARKSVAAARGALSEECQISDGALSGVSIRAQGAVLADETLVQQQRWKQRSPMRMQQQQAQGFLVRVKLSATPRRSRALYEEHSSEETKSVPGECSRVQQHR</sequence>
<comment type="caution">
    <text evidence="2">The sequence shown here is derived from an EMBL/GenBank/DDBJ whole genome shotgun (WGS) entry which is preliminary data.</text>
</comment>
<evidence type="ECO:0000313" key="2">
    <source>
        <dbReference type="EMBL" id="KAJ1088120.1"/>
    </source>
</evidence>
<name>A0AAV7LCB0_PLEWA</name>
<feature type="region of interest" description="Disordered" evidence="1">
    <location>
        <begin position="152"/>
        <end position="178"/>
    </location>
</feature>
<dbReference type="Proteomes" id="UP001066276">
    <property type="component" value="Chromosome 11"/>
</dbReference>
<proteinExistence type="predicted"/>
<dbReference type="EMBL" id="JANPWB010000015">
    <property type="protein sequence ID" value="KAJ1088120.1"/>
    <property type="molecule type" value="Genomic_DNA"/>
</dbReference>
<accession>A0AAV7LCB0</accession>
<feature type="compositionally biased region" description="Basic and acidic residues" evidence="1">
    <location>
        <begin position="154"/>
        <end position="165"/>
    </location>
</feature>
<organism evidence="2 3">
    <name type="scientific">Pleurodeles waltl</name>
    <name type="common">Iberian ribbed newt</name>
    <dbReference type="NCBI Taxonomy" id="8319"/>
    <lineage>
        <taxon>Eukaryota</taxon>
        <taxon>Metazoa</taxon>
        <taxon>Chordata</taxon>
        <taxon>Craniata</taxon>
        <taxon>Vertebrata</taxon>
        <taxon>Euteleostomi</taxon>
        <taxon>Amphibia</taxon>
        <taxon>Batrachia</taxon>
        <taxon>Caudata</taxon>
        <taxon>Salamandroidea</taxon>
        <taxon>Salamandridae</taxon>
        <taxon>Pleurodelinae</taxon>
        <taxon>Pleurodeles</taxon>
    </lineage>
</organism>
<gene>
    <name evidence="2" type="ORF">NDU88_001279</name>
</gene>